<sequence>AARIAQNPKTLQRVHVPPKRTVKFKVGRMMKQKLQDGLGENPPVAGQAPSAISPQAASPSEG</sequence>
<dbReference type="SUPFAM" id="SSF47729">
    <property type="entry name" value="IHF-like DNA-binding proteins"/>
    <property type="match status" value="1"/>
</dbReference>
<protein>
    <recommendedName>
        <fullName evidence="3">Integration host factor subunit beta</fullName>
    </recommendedName>
</protein>
<feature type="non-terminal residue" evidence="2">
    <location>
        <position position="1"/>
    </location>
</feature>
<evidence type="ECO:0000313" key="2">
    <source>
        <dbReference type="EMBL" id="GAF86956.1"/>
    </source>
</evidence>
<dbReference type="InterPro" id="IPR000119">
    <property type="entry name" value="Hist_DNA-bd"/>
</dbReference>
<reference evidence="2" key="1">
    <citation type="journal article" date="2014" name="Front. Microbiol.">
        <title>High frequency of phylogenetically diverse reductive dehalogenase-homologous genes in deep subseafloor sedimentary metagenomes.</title>
        <authorList>
            <person name="Kawai M."/>
            <person name="Futagami T."/>
            <person name="Toyoda A."/>
            <person name="Takaki Y."/>
            <person name="Nishi S."/>
            <person name="Hori S."/>
            <person name="Arai W."/>
            <person name="Tsubouchi T."/>
            <person name="Morono Y."/>
            <person name="Uchiyama I."/>
            <person name="Ito T."/>
            <person name="Fujiyama A."/>
            <person name="Inagaki F."/>
            <person name="Takami H."/>
        </authorList>
    </citation>
    <scope>NUCLEOTIDE SEQUENCE</scope>
    <source>
        <strain evidence="2">Expedition CK06-06</strain>
    </source>
</reference>
<accession>X0TI88</accession>
<organism evidence="2">
    <name type="scientific">marine sediment metagenome</name>
    <dbReference type="NCBI Taxonomy" id="412755"/>
    <lineage>
        <taxon>unclassified sequences</taxon>
        <taxon>metagenomes</taxon>
        <taxon>ecological metagenomes</taxon>
    </lineage>
</organism>
<dbReference type="Pfam" id="PF00216">
    <property type="entry name" value="Bac_DNA_binding"/>
    <property type="match status" value="1"/>
</dbReference>
<dbReference type="GO" id="GO:0030527">
    <property type="term" value="F:structural constituent of chromatin"/>
    <property type="evidence" value="ECO:0007669"/>
    <property type="project" value="InterPro"/>
</dbReference>
<dbReference type="EMBL" id="BARS01019044">
    <property type="protein sequence ID" value="GAF86956.1"/>
    <property type="molecule type" value="Genomic_DNA"/>
</dbReference>
<dbReference type="AlphaFoldDB" id="X0TI88"/>
<feature type="region of interest" description="Disordered" evidence="1">
    <location>
        <begin position="32"/>
        <end position="62"/>
    </location>
</feature>
<dbReference type="InterPro" id="IPR010992">
    <property type="entry name" value="IHF-like_DNA-bd_dom_sf"/>
</dbReference>
<dbReference type="GO" id="GO:0003677">
    <property type="term" value="F:DNA binding"/>
    <property type="evidence" value="ECO:0007669"/>
    <property type="project" value="InterPro"/>
</dbReference>
<proteinExistence type="predicted"/>
<feature type="compositionally biased region" description="Low complexity" evidence="1">
    <location>
        <begin position="47"/>
        <end position="62"/>
    </location>
</feature>
<comment type="caution">
    <text evidence="2">The sequence shown here is derived from an EMBL/GenBank/DDBJ whole genome shotgun (WGS) entry which is preliminary data.</text>
</comment>
<evidence type="ECO:0008006" key="3">
    <source>
        <dbReference type="Google" id="ProtNLM"/>
    </source>
</evidence>
<dbReference type="Gene3D" id="4.10.520.10">
    <property type="entry name" value="IHF-like DNA-binding proteins"/>
    <property type="match status" value="1"/>
</dbReference>
<name>X0TI88_9ZZZZ</name>
<gene>
    <name evidence="2" type="ORF">S01H1_30899</name>
</gene>
<evidence type="ECO:0000256" key="1">
    <source>
        <dbReference type="SAM" id="MobiDB-lite"/>
    </source>
</evidence>